<dbReference type="Pfam" id="PF06842">
    <property type="entry name" value="DUF1242"/>
    <property type="match status" value="1"/>
</dbReference>
<keyword evidence="6" id="KW-1133">Transmembrane helix</keyword>
<organism evidence="9">
    <name type="scientific">Dendroctonus ponderosae</name>
    <name type="common">Mountain pine beetle</name>
    <dbReference type="NCBI Taxonomy" id="77166"/>
    <lineage>
        <taxon>Eukaryota</taxon>
        <taxon>Metazoa</taxon>
        <taxon>Ecdysozoa</taxon>
        <taxon>Arthropoda</taxon>
        <taxon>Hexapoda</taxon>
        <taxon>Insecta</taxon>
        <taxon>Pterygota</taxon>
        <taxon>Neoptera</taxon>
        <taxon>Endopterygota</taxon>
        <taxon>Coleoptera</taxon>
        <taxon>Polyphaga</taxon>
        <taxon>Cucujiformia</taxon>
        <taxon>Curculionidae</taxon>
        <taxon>Scolytinae</taxon>
        <taxon>Dendroctonus</taxon>
    </lineage>
</organism>
<keyword evidence="5" id="KW-0732">Signal</keyword>
<evidence type="ECO:0000256" key="5">
    <source>
        <dbReference type="ARBA" id="ARBA00022729"/>
    </source>
</evidence>
<proteinExistence type="inferred from homology"/>
<dbReference type="HOGENOM" id="CLU_1961833_0_0_1"/>
<evidence type="ECO:0000256" key="2">
    <source>
        <dbReference type="ARBA" id="ARBA00004614"/>
    </source>
</evidence>
<evidence type="ECO:0000256" key="3">
    <source>
        <dbReference type="ARBA" id="ARBA00008961"/>
    </source>
</evidence>
<name>N6T9Q6_DENPD</name>
<protein>
    <submittedName>
        <fullName evidence="9">Uncharacterized protein</fullName>
    </submittedName>
</protein>
<comment type="function">
    <text evidence="1">Involved in the early part of the secretory pathway.</text>
</comment>
<feature type="non-terminal residue" evidence="9">
    <location>
        <position position="1"/>
    </location>
</feature>
<evidence type="ECO:0000256" key="4">
    <source>
        <dbReference type="ARBA" id="ARBA00022692"/>
    </source>
</evidence>
<keyword evidence="8" id="KW-0472">Membrane</keyword>
<evidence type="ECO:0000256" key="1">
    <source>
        <dbReference type="ARBA" id="ARBA00002154"/>
    </source>
</evidence>
<evidence type="ECO:0000256" key="6">
    <source>
        <dbReference type="ARBA" id="ARBA00022989"/>
    </source>
</evidence>
<sequence length="128" mass="14546">MSALFNLQSLLTVVLLVICTCAYLKSFFPKVFDKSRTGSYTKDLLEMCKDRRKKVALGSSGMFDDGIYNTVFKVNLINFHVKFCILHNKTIILSYLNFRLCGDGPSKLHLTDPSVNLGIFYMLIISVY</sequence>
<dbReference type="InterPro" id="IPR009653">
    <property type="entry name" value="Ksh1"/>
</dbReference>
<dbReference type="AlphaFoldDB" id="N6T9Q6"/>
<keyword evidence="7" id="KW-0333">Golgi apparatus</keyword>
<comment type="subcellular location">
    <subcellularLocation>
        <location evidence="2">Golgi apparatus membrane</location>
        <topology evidence="2">Single-pass type I membrane protein</topology>
    </subcellularLocation>
</comment>
<evidence type="ECO:0000256" key="7">
    <source>
        <dbReference type="ARBA" id="ARBA00023034"/>
    </source>
</evidence>
<evidence type="ECO:0000256" key="8">
    <source>
        <dbReference type="ARBA" id="ARBA00023136"/>
    </source>
</evidence>
<dbReference type="InterPro" id="IPR051523">
    <property type="entry name" value="KISH_domain"/>
</dbReference>
<dbReference type="EMBL" id="KB740960">
    <property type="protein sequence ID" value="ENN76989.1"/>
    <property type="molecule type" value="Genomic_DNA"/>
</dbReference>
<comment type="similarity">
    <text evidence="3">Belongs to the KISH family.</text>
</comment>
<reference evidence="9" key="1">
    <citation type="journal article" date="2013" name="Genome Biol.">
        <title>Draft genome of the mountain pine beetle, Dendroctonus ponderosae Hopkins, a major forest pest.</title>
        <authorList>
            <person name="Keeling C.I."/>
            <person name="Yuen M.M."/>
            <person name="Liao N.Y."/>
            <person name="Docking T.R."/>
            <person name="Chan S.K."/>
            <person name="Taylor G.A."/>
            <person name="Palmquist D.L."/>
            <person name="Jackman S.D."/>
            <person name="Nguyen A."/>
            <person name="Li M."/>
            <person name="Henderson H."/>
            <person name="Janes J.K."/>
            <person name="Zhao Y."/>
            <person name="Pandoh P."/>
            <person name="Moore R."/>
            <person name="Sperling F.A."/>
            <person name="Huber D.P."/>
            <person name="Birol I."/>
            <person name="Jones S.J."/>
            <person name="Bohlmann J."/>
        </authorList>
    </citation>
    <scope>NUCLEOTIDE SEQUENCE</scope>
</reference>
<accession>N6T9Q6</accession>
<gene>
    <name evidence="9" type="ORF">YQE_06483</name>
</gene>
<keyword evidence="4" id="KW-0812">Transmembrane</keyword>
<dbReference type="PANTHER" id="PTHR13229">
    <property type="entry name" value="PROTEIN KISH-A"/>
    <property type="match status" value="1"/>
</dbReference>
<evidence type="ECO:0000313" key="9">
    <source>
        <dbReference type="EMBL" id="ENN76989.1"/>
    </source>
</evidence>
<dbReference type="GO" id="GO:0000139">
    <property type="term" value="C:Golgi membrane"/>
    <property type="evidence" value="ECO:0007669"/>
    <property type="project" value="UniProtKB-SubCell"/>
</dbReference>